<dbReference type="GO" id="GO:0060294">
    <property type="term" value="P:cilium movement involved in cell motility"/>
    <property type="evidence" value="ECO:0007669"/>
    <property type="project" value="UniProtKB-UniRule"/>
</dbReference>
<dbReference type="AlphaFoldDB" id="A0A183TDM3"/>
<keyword evidence="6" id="KW-1185">Reference proteome</keyword>
<evidence type="ECO:0000256" key="4">
    <source>
        <dbReference type="SAM" id="Coils"/>
    </source>
</evidence>
<evidence type="ECO:0000256" key="1">
    <source>
        <dbReference type="ARBA" id="ARBA00007209"/>
    </source>
</evidence>
<keyword evidence="3" id="KW-0282">Flagellum</keyword>
<dbReference type="Proteomes" id="UP000275846">
    <property type="component" value="Unassembled WGS sequence"/>
</dbReference>
<dbReference type="GO" id="GO:0015630">
    <property type="term" value="C:microtubule cytoskeleton"/>
    <property type="evidence" value="ECO:0007669"/>
    <property type="project" value="UniProtKB-UniRule"/>
</dbReference>
<dbReference type="PANTHER" id="PTHR19960:SF7">
    <property type="entry name" value="TEKTIN"/>
    <property type="match status" value="1"/>
</dbReference>
<dbReference type="GO" id="GO:0005634">
    <property type="term" value="C:nucleus"/>
    <property type="evidence" value="ECO:0007669"/>
    <property type="project" value="TreeGrafter"/>
</dbReference>
<evidence type="ECO:0000313" key="6">
    <source>
        <dbReference type="Proteomes" id="UP000275846"/>
    </source>
</evidence>
<evidence type="ECO:0000256" key="3">
    <source>
        <dbReference type="RuleBase" id="RU367040"/>
    </source>
</evidence>
<name>A0A183TDM3_SCHSO</name>
<dbReference type="Pfam" id="PF03148">
    <property type="entry name" value="Tektin"/>
    <property type="match status" value="1"/>
</dbReference>
<dbReference type="GO" id="GO:0005930">
    <property type="term" value="C:axoneme"/>
    <property type="evidence" value="ECO:0007669"/>
    <property type="project" value="UniProtKB-SubCell"/>
</dbReference>
<dbReference type="InterPro" id="IPR048256">
    <property type="entry name" value="Tektin-like"/>
</dbReference>
<dbReference type="STRING" id="70667.A0A183TDM3"/>
<dbReference type="OrthoDB" id="440745at2759"/>
<feature type="coiled-coil region" evidence="4">
    <location>
        <begin position="248"/>
        <end position="279"/>
    </location>
</feature>
<dbReference type="PANTHER" id="PTHR19960">
    <property type="entry name" value="TEKTIN"/>
    <property type="match status" value="1"/>
</dbReference>
<evidence type="ECO:0000256" key="2">
    <source>
        <dbReference type="ARBA" id="ARBA00022490"/>
    </source>
</evidence>
<feature type="coiled-coil region" evidence="4">
    <location>
        <begin position="368"/>
        <end position="395"/>
    </location>
</feature>
<dbReference type="WBParaSite" id="SSLN_0001512401-mRNA-1">
    <property type="protein sequence ID" value="SSLN_0001512401-mRNA-1"/>
    <property type="gene ID" value="SSLN_0001512401"/>
</dbReference>
<sequence length="599" mass="68685">MATVNKSQRKFQPPDWFTNSFMMSANSVRQRQASHDIRQETRALRLSAALRAKWDNYYNTTRLADRLDTVISFKDILELAKSKLDEEIAKLSAGKDALEKQIADMQIPEDCNVECLTLRDRRRGVDFNEDKPEYELKAEVRQQVLKDLQDKNETIDIDIEQYKLVPSCPGVSYKVNPTRVPKGTTTLKQWEDFTRYNWQRTEAEIGASERLREAIFYVMHQTENELEAQARATDFALRKRSHEDKAALDELNWQRKQTEDEIAEMLNDLEKLEQELMDQIPPTKVAQTRLERRTYRPGVDLCRDGPQYGLTDEVKQLESTRQALLMKQHEARQVTQLSLRSWVSLTPVTFKRLLVSKHGSASIPSCLFYFLRHQLDALERQLNRLKDDIALKERSLRLDSECLELRRERMGGSGKLEDKQLDCKKLLAEQATGDEIVVNARVTASSWYPTLSCGSPKLVLPSCNTPGNSHVRQAKPDNPRSNRPERRTVLVARKLARYKVDIAALSETRFFEQGQLEEGINDRLTSLRLPLLGETFANIISAYAPAMTSSDAAKDTFYEYLHALLATVPNADKLIVLGNFKHVSGQTTLPGRECWVPPV</sequence>
<dbReference type="PRINTS" id="PR00511">
    <property type="entry name" value="TEKTIN"/>
</dbReference>
<dbReference type="EMBL" id="UYSU01039098">
    <property type="protein sequence ID" value="VDM00957.1"/>
    <property type="molecule type" value="Genomic_DNA"/>
</dbReference>
<evidence type="ECO:0000313" key="5">
    <source>
        <dbReference type="EMBL" id="VDM00957.1"/>
    </source>
</evidence>
<dbReference type="GO" id="GO:0060271">
    <property type="term" value="P:cilium assembly"/>
    <property type="evidence" value="ECO:0007669"/>
    <property type="project" value="UniProtKB-UniRule"/>
</dbReference>
<evidence type="ECO:0000313" key="7">
    <source>
        <dbReference type="WBParaSite" id="SSLN_0001512401-mRNA-1"/>
    </source>
</evidence>
<comment type="similarity">
    <text evidence="1 3">Belongs to the tektin family.</text>
</comment>
<proteinExistence type="inferred from homology"/>
<comment type="subcellular location">
    <subcellularLocation>
        <location evidence="3">Cytoplasm</location>
        <location evidence="3">Cytoskeleton</location>
        <location evidence="3">Cilium axoneme</location>
    </subcellularLocation>
</comment>
<organism evidence="7">
    <name type="scientific">Schistocephalus solidus</name>
    <name type="common">Tapeworm</name>
    <dbReference type="NCBI Taxonomy" id="70667"/>
    <lineage>
        <taxon>Eukaryota</taxon>
        <taxon>Metazoa</taxon>
        <taxon>Spiralia</taxon>
        <taxon>Lophotrochozoa</taxon>
        <taxon>Platyhelminthes</taxon>
        <taxon>Cestoda</taxon>
        <taxon>Eucestoda</taxon>
        <taxon>Diphyllobothriidea</taxon>
        <taxon>Diphyllobothriidae</taxon>
        <taxon>Schistocephalus</taxon>
    </lineage>
</organism>
<dbReference type="InterPro" id="IPR000435">
    <property type="entry name" value="Tektins"/>
</dbReference>
<keyword evidence="3" id="KW-0969">Cilium</keyword>
<keyword evidence="4" id="KW-0175">Coiled coil</keyword>
<protein>
    <recommendedName>
        <fullName evidence="3">Tektin</fullName>
    </recommendedName>
</protein>
<keyword evidence="3" id="KW-0966">Cell projection</keyword>
<accession>A0A183TDM3</accession>
<reference evidence="7" key="1">
    <citation type="submission" date="2016-06" db="UniProtKB">
        <authorList>
            <consortium name="WormBaseParasite"/>
        </authorList>
    </citation>
    <scope>IDENTIFICATION</scope>
</reference>
<reference evidence="5 6" key="2">
    <citation type="submission" date="2018-11" db="EMBL/GenBank/DDBJ databases">
        <authorList>
            <consortium name="Pathogen Informatics"/>
        </authorList>
    </citation>
    <scope>NUCLEOTIDE SEQUENCE [LARGE SCALE GENOMIC DNA]</scope>
    <source>
        <strain evidence="5 6">NST_G2</strain>
    </source>
</reference>
<gene>
    <name evidence="5" type="ORF">SSLN_LOCUS14571</name>
</gene>
<keyword evidence="2" id="KW-0963">Cytoplasm</keyword>